<protein>
    <submittedName>
        <fullName evidence="1">Uncharacterized protein</fullName>
    </submittedName>
</protein>
<organism evidence="1">
    <name type="scientific">marine sediment metagenome</name>
    <dbReference type="NCBI Taxonomy" id="412755"/>
    <lineage>
        <taxon>unclassified sequences</taxon>
        <taxon>metagenomes</taxon>
        <taxon>ecological metagenomes</taxon>
    </lineage>
</organism>
<name>A0A0F9WDT4_9ZZZZ</name>
<gene>
    <name evidence="1" type="ORF">LCGC14_0370740</name>
</gene>
<dbReference type="EMBL" id="LAZR01000296">
    <property type="protein sequence ID" value="KKN76388.1"/>
    <property type="molecule type" value="Genomic_DNA"/>
</dbReference>
<accession>A0A0F9WDT4</accession>
<comment type="caution">
    <text evidence="1">The sequence shown here is derived from an EMBL/GenBank/DDBJ whole genome shotgun (WGS) entry which is preliminary data.</text>
</comment>
<sequence>MFNPTKVTTDLSGLVGYRQPFNPDFSIVDANNLLSSSGYFVNDNPFAKIEYLKDTQDYSGISDVDFNTFLSQLIDTSIVDVCNSVFNEADYIDKNLLFINAQNRIDTVALPNGFVGFQIRVSNEKNIAFEITRILLDFKTTGTFKLLLFNTSFTTPIFEKEITITTDHQEEVLNFRVDNSDTTYKGEYYLGYLTDGLTITPFEREFESADIQSQFTHLSLRRIFVPGHNTETMFDLDDEESLESSIGLNPDIMVFDDFTDLIKQNKQLFSRAIQLKAQINALTNYLASLRSNKNERKTDELIVRITQEIEGQNQEGLLRISGLRPMLFGEIASIRKQIAKLREGYGNVRMTVDTMT</sequence>
<proteinExistence type="predicted"/>
<evidence type="ECO:0000313" key="1">
    <source>
        <dbReference type="EMBL" id="KKN76388.1"/>
    </source>
</evidence>
<dbReference type="AlphaFoldDB" id="A0A0F9WDT4"/>
<reference evidence="1" key="1">
    <citation type="journal article" date="2015" name="Nature">
        <title>Complex archaea that bridge the gap between prokaryotes and eukaryotes.</title>
        <authorList>
            <person name="Spang A."/>
            <person name="Saw J.H."/>
            <person name="Jorgensen S.L."/>
            <person name="Zaremba-Niedzwiedzka K."/>
            <person name="Martijn J."/>
            <person name="Lind A.E."/>
            <person name="van Eijk R."/>
            <person name="Schleper C."/>
            <person name="Guy L."/>
            <person name="Ettema T.J."/>
        </authorList>
    </citation>
    <scope>NUCLEOTIDE SEQUENCE</scope>
</reference>